<dbReference type="PROSITE" id="PS51455">
    <property type="entry name" value="PIPK"/>
    <property type="match status" value="1"/>
</dbReference>
<comment type="caution">
    <text evidence="7">The sequence shown here is derived from an EMBL/GenBank/DDBJ whole genome shotgun (WGS) entry which is preliminary data.</text>
</comment>
<evidence type="ECO:0000259" key="6">
    <source>
        <dbReference type="PROSITE" id="PS51455"/>
    </source>
</evidence>
<dbReference type="EC" id="2.7.1.68" evidence="1"/>
<keyword evidence="3" id="KW-0547">Nucleotide-binding</keyword>
<evidence type="ECO:0000313" key="8">
    <source>
        <dbReference type="Proteomes" id="UP000007264"/>
    </source>
</evidence>
<reference evidence="7 8" key="1">
    <citation type="journal article" date="2012" name="Genome Biol.">
        <title>The genome of the polar eukaryotic microalga coccomyxa subellipsoidea reveals traits of cold adaptation.</title>
        <authorList>
            <person name="Blanc G."/>
            <person name="Agarkova I."/>
            <person name="Grimwood J."/>
            <person name="Kuo A."/>
            <person name="Brueggeman A."/>
            <person name="Dunigan D."/>
            <person name="Gurnon J."/>
            <person name="Ladunga I."/>
            <person name="Lindquist E."/>
            <person name="Lucas S."/>
            <person name="Pangilinan J."/>
            <person name="Proschold T."/>
            <person name="Salamov A."/>
            <person name="Schmutz J."/>
            <person name="Weeks D."/>
            <person name="Yamada T."/>
            <person name="Claverie J.M."/>
            <person name="Grigoriev I."/>
            <person name="Van Etten J."/>
            <person name="Lomsadze A."/>
            <person name="Borodovsky M."/>
        </authorList>
    </citation>
    <scope>NUCLEOTIDE SEQUENCE [LARGE SCALE GENOMIC DNA]</scope>
    <source>
        <strain evidence="7 8">C-169</strain>
    </source>
</reference>
<dbReference type="Pfam" id="PF01504">
    <property type="entry name" value="PIP5K"/>
    <property type="match status" value="2"/>
</dbReference>
<organism evidence="7 8">
    <name type="scientific">Coccomyxa subellipsoidea (strain C-169)</name>
    <name type="common">Green microalga</name>
    <dbReference type="NCBI Taxonomy" id="574566"/>
    <lineage>
        <taxon>Eukaryota</taxon>
        <taxon>Viridiplantae</taxon>
        <taxon>Chlorophyta</taxon>
        <taxon>core chlorophytes</taxon>
        <taxon>Trebouxiophyceae</taxon>
        <taxon>Trebouxiophyceae incertae sedis</taxon>
        <taxon>Coccomyxaceae</taxon>
        <taxon>Coccomyxa</taxon>
        <taxon>Coccomyxa subellipsoidea</taxon>
    </lineage>
</organism>
<proteinExistence type="predicted"/>
<gene>
    <name evidence="7" type="ORF">COCSUDRAFT_49383</name>
</gene>
<dbReference type="RefSeq" id="XP_005642725.1">
    <property type="nucleotide sequence ID" value="XM_005642668.1"/>
</dbReference>
<dbReference type="GeneID" id="17036087"/>
<feature type="compositionally biased region" description="Basic and acidic residues" evidence="4">
    <location>
        <begin position="525"/>
        <end position="549"/>
    </location>
</feature>
<feature type="region of interest" description="Disordered" evidence="4">
    <location>
        <begin position="227"/>
        <end position="252"/>
    </location>
</feature>
<feature type="domain" description="PIPK" evidence="6">
    <location>
        <begin position="251"/>
        <end position="802"/>
    </location>
</feature>
<keyword evidence="2" id="KW-0677">Repeat</keyword>
<evidence type="ECO:0000256" key="3">
    <source>
        <dbReference type="PROSITE-ProRule" id="PRU00781"/>
    </source>
</evidence>
<dbReference type="AlphaFoldDB" id="I0YIG2"/>
<dbReference type="InterPro" id="IPR002498">
    <property type="entry name" value="PInositol-4-P-4/5-kinase_core"/>
</dbReference>
<feature type="compositionally biased region" description="Polar residues" evidence="4">
    <location>
        <begin position="628"/>
        <end position="641"/>
    </location>
</feature>
<keyword evidence="3" id="KW-0808">Transferase</keyword>
<dbReference type="InterPro" id="IPR027484">
    <property type="entry name" value="PInositol-4-P-5-kinase_N"/>
</dbReference>
<dbReference type="KEGG" id="csl:COCSUDRAFT_49383"/>
<feature type="compositionally biased region" description="Basic and acidic residues" evidence="4">
    <location>
        <begin position="562"/>
        <end position="573"/>
    </location>
</feature>
<dbReference type="SUPFAM" id="SSF82185">
    <property type="entry name" value="Histone H3 K4-specific methyltransferase SET7/9 N-terminal domain"/>
    <property type="match status" value="1"/>
</dbReference>
<dbReference type="InterPro" id="IPR003409">
    <property type="entry name" value="MORN"/>
</dbReference>
<name>I0YIG2_COCSC</name>
<dbReference type="PANTHER" id="PTHR23086:SF8">
    <property type="entry name" value="PHOSPHATIDYLINOSITOL 5-PHOSPHATE 4-KINASE, ISOFORM A"/>
    <property type="match status" value="1"/>
</dbReference>
<dbReference type="InterPro" id="IPR023610">
    <property type="entry name" value="PInositol-4/5-P-5/4-kinase"/>
</dbReference>
<dbReference type="InterPro" id="IPR027483">
    <property type="entry name" value="PInositol-4-P-4/5-kinase_C_sf"/>
</dbReference>
<dbReference type="GO" id="GO:0016308">
    <property type="term" value="F:1-phosphatidylinositol-4-phosphate 5-kinase activity"/>
    <property type="evidence" value="ECO:0007669"/>
    <property type="project" value="UniProtKB-EC"/>
</dbReference>
<dbReference type="EMBL" id="AGSI01000026">
    <property type="protein sequence ID" value="EIE18181.1"/>
    <property type="molecule type" value="Genomic_DNA"/>
</dbReference>
<accession>I0YIG2</accession>
<keyword evidence="3" id="KW-0067">ATP-binding</keyword>
<feature type="chain" id="PRO_5003637018" description="1-phosphatidylinositol-4-phosphate 5-kinase" evidence="5">
    <location>
        <begin position="23"/>
        <end position="808"/>
    </location>
</feature>
<keyword evidence="5" id="KW-0732">Signal</keyword>
<dbReference type="STRING" id="574566.I0YIG2"/>
<dbReference type="GO" id="GO:0005524">
    <property type="term" value="F:ATP binding"/>
    <property type="evidence" value="ECO:0007669"/>
    <property type="project" value="UniProtKB-UniRule"/>
</dbReference>
<dbReference type="Proteomes" id="UP000007264">
    <property type="component" value="Unassembled WGS sequence"/>
</dbReference>
<dbReference type="CDD" id="cd17302">
    <property type="entry name" value="PIPKc_AtPIP5K_like"/>
    <property type="match status" value="1"/>
</dbReference>
<evidence type="ECO:0000256" key="4">
    <source>
        <dbReference type="SAM" id="MobiDB-lite"/>
    </source>
</evidence>
<dbReference type="GO" id="GO:0046854">
    <property type="term" value="P:phosphatidylinositol phosphate biosynthetic process"/>
    <property type="evidence" value="ECO:0007669"/>
    <property type="project" value="TreeGrafter"/>
</dbReference>
<dbReference type="SUPFAM" id="SSF56104">
    <property type="entry name" value="SAICAR synthase-like"/>
    <property type="match status" value="2"/>
</dbReference>
<dbReference type="SMART" id="SM00330">
    <property type="entry name" value="PIPKc"/>
    <property type="match status" value="1"/>
</dbReference>
<evidence type="ECO:0000313" key="7">
    <source>
        <dbReference type="EMBL" id="EIE18181.1"/>
    </source>
</evidence>
<feature type="compositionally biased region" description="Polar residues" evidence="4">
    <location>
        <begin position="574"/>
        <end position="592"/>
    </location>
</feature>
<evidence type="ECO:0000256" key="2">
    <source>
        <dbReference type="ARBA" id="ARBA00022737"/>
    </source>
</evidence>
<dbReference type="PANTHER" id="PTHR23086">
    <property type="entry name" value="PHOSPHATIDYLINOSITOL-4-PHOSPHATE 5-KINASE"/>
    <property type="match status" value="1"/>
</dbReference>
<dbReference type="Gene3D" id="3.30.810.10">
    <property type="entry name" value="2-Layer Sandwich"/>
    <property type="match status" value="2"/>
</dbReference>
<evidence type="ECO:0000256" key="1">
    <source>
        <dbReference type="ARBA" id="ARBA00012172"/>
    </source>
</evidence>
<feature type="signal peptide" evidence="5">
    <location>
        <begin position="1"/>
        <end position="22"/>
    </location>
</feature>
<dbReference type="OrthoDB" id="509825at2759"/>
<dbReference type="Pfam" id="PF02493">
    <property type="entry name" value="MORN"/>
    <property type="match status" value="3"/>
</dbReference>
<keyword evidence="3" id="KW-0418">Kinase</keyword>
<dbReference type="Gene3D" id="2.20.110.10">
    <property type="entry name" value="Histone H3 K4-specific methyltransferase SET7/9 N-terminal domain"/>
    <property type="match status" value="2"/>
</dbReference>
<evidence type="ECO:0000256" key="5">
    <source>
        <dbReference type="SAM" id="SignalP"/>
    </source>
</evidence>
<feature type="compositionally biased region" description="Polar residues" evidence="4">
    <location>
        <begin position="600"/>
        <end position="612"/>
    </location>
</feature>
<dbReference type="eggNOG" id="KOG0229">
    <property type="taxonomic scope" value="Eukaryota"/>
</dbReference>
<feature type="region of interest" description="Disordered" evidence="4">
    <location>
        <begin position="521"/>
        <end position="641"/>
    </location>
</feature>
<dbReference type="GO" id="GO:0005886">
    <property type="term" value="C:plasma membrane"/>
    <property type="evidence" value="ECO:0007669"/>
    <property type="project" value="TreeGrafter"/>
</dbReference>
<keyword evidence="8" id="KW-1185">Reference proteome</keyword>
<feature type="compositionally biased region" description="Basic and acidic residues" evidence="4">
    <location>
        <begin position="227"/>
        <end position="250"/>
    </location>
</feature>
<dbReference type="SMART" id="SM00698">
    <property type="entry name" value="MORN"/>
    <property type="match status" value="3"/>
</dbReference>
<sequence length="808" mass="88097">MAAVFLLACVAAYLTFLRLMSMEQKRRERVTAGRVFSLPTITANKKAAVSKAPPVPGVTAADGGSKSAPETPEQETDDEPGTAVAGSTRGSLSKPAAVVPAVPPGRGPIAAEGVEGEQHHEFPDGGEYFGEWQGGLAKGRGIYVWPSGVRYEGEWKDGVEHGVGTLIEVDGSTFYGFWADGKMHGEGVYKPASGADVITMRDYAEGVLRKENVLRIGHVDHHKNEVKADRTLRSEEKRASAKEQNKEARPGETIYKGHRSYDLMRNLQMGIMFSIARSSKEASDGLYAGPAKEDEFLQQVTQYFPRGEHSVSFKWKDYSPSIFNRLRDTFGIDNKDYLLSLTGDQALREMASPGKSGSVFFLSGDDRFMIKTVSHEEMLLLLKLIPAYYRHCVEHPATLLTRFYGVHRIKSITKGGSKVRFVVMGSVFPTEVRLHRKYDLKGSTQGRTVGTKKLNNPDTCLKDLDLDMKLALAKGAHAALMRQIEADAALLARMHVMDYSLLLGVHYPKWGQNVWYPPHTPHKGLHQEPKSEEEIEGAKEKAAQEELQHRQLTKVDTLLLERNQKEHYARAARDSSNGEESNPANHVPSSGIASVVRGSTAPQQNGTASTSAPGVVSHGNGPGEASAAPTQLQAAMQSSTPGAAGILPSPFLEASSLGFDEPGKGGKAVSFRKREGGPIDLSDLQQQRRASIELGMTGASRSSLVSAGSSGLRAQGRMMSLHSALRAQLGVAVPAMALPEDTAVDAEPVLLFFGIVDFLQHYNLRKRGEHAFKSIFEDSRQISCTDPRTYADRFCKFACGLFVARGYQ</sequence>
<feature type="region of interest" description="Disordered" evidence="4">
    <location>
        <begin position="47"/>
        <end position="120"/>
    </location>
</feature>
<dbReference type="Gene3D" id="3.30.800.10">
    <property type="entry name" value="Phosphatidylinositol Phosphate Kinase II Beta"/>
    <property type="match status" value="1"/>
</dbReference>
<protein>
    <recommendedName>
        <fullName evidence="1">1-phosphatidylinositol-4-phosphate 5-kinase</fullName>
        <ecNumber evidence="1">2.7.1.68</ecNumber>
    </recommendedName>
</protein>